<organism evidence="1 2">
    <name type="scientific">Levilactobacillus brevis KB290</name>
    <dbReference type="NCBI Taxonomy" id="1001583"/>
    <lineage>
        <taxon>Bacteria</taxon>
        <taxon>Bacillati</taxon>
        <taxon>Bacillota</taxon>
        <taxon>Bacilli</taxon>
        <taxon>Lactobacillales</taxon>
        <taxon>Lactobacillaceae</taxon>
        <taxon>Levilactobacillus</taxon>
    </lineage>
</organism>
<protein>
    <submittedName>
        <fullName evidence="1">Uncharacterized protein</fullName>
    </submittedName>
</protein>
<proteinExistence type="predicted"/>
<name>M5AZH2_LEVBR</name>
<dbReference type="KEGG" id="lbk:LVISKB_0911"/>
<dbReference type="PATRIC" id="fig|1001583.3.peg.900"/>
<reference evidence="1 2" key="1">
    <citation type="journal article" date="2013" name="PLoS ONE">
        <title>Genomic Analysis by Deep Sequencing of the Probiotic Lactobacillus brevis KB290 Harboring Nine Plasmids Reveals Genomic Stability.</title>
        <authorList>
            <person name="Fukao M."/>
            <person name="Oshima K."/>
            <person name="Morita H."/>
            <person name="Toh H."/>
            <person name="Suda W."/>
            <person name="Kim S.W."/>
            <person name="Suzuki S."/>
            <person name="Yakabe T."/>
            <person name="Hattori M."/>
            <person name="Yajima N."/>
        </authorList>
    </citation>
    <scope>NUCLEOTIDE SEQUENCE [LARGE SCALE GENOMIC DNA]</scope>
    <source>
        <strain evidence="1 2">KB290</strain>
    </source>
</reference>
<gene>
    <name evidence="1" type="ORF">LVISKB_0911</name>
</gene>
<dbReference type="HOGENOM" id="CLU_2219731_0_0_9"/>
<sequence>MIQDYSRRNVNMTQATASSTATPTMQMSPKRAQQVVKMAKGIRHNFPEFTTISDAQLIYATWRSFKQIDQTNDSDYQTMAKVFFHEFDQHLLHYQFSKAGQETMIRQRFFALLTNLL</sequence>
<accession>M5AZH2</accession>
<dbReference type="EMBL" id="AP012167">
    <property type="protein sequence ID" value="BAN06546.1"/>
    <property type="molecule type" value="Genomic_DNA"/>
</dbReference>
<evidence type="ECO:0000313" key="2">
    <source>
        <dbReference type="Proteomes" id="UP000012042"/>
    </source>
</evidence>
<dbReference type="Proteomes" id="UP000012042">
    <property type="component" value="Chromosome"/>
</dbReference>
<evidence type="ECO:0000313" key="1">
    <source>
        <dbReference type="EMBL" id="BAN06546.1"/>
    </source>
</evidence>
<dbReference type="AlphaFoldDB" id="M5AZH2"/>